<evidence type="ECO:0000313" key="1">
    <source>
        <dbReference type="EMBL" id="KAH6640121.1"/>
    </source>
</evidence>
<accession>A0ACB7PHE6</accession>
<keyword evidence="2" id="KW-1185">Reference proteome</keyword>
<organism evidence="1 2">
    <name type="scientific">Chaetomium tenue</name>
    <dbReference type="NCBI Taxonomy" id="1854479"/>
    <lineage>
        <taxon>Eukaryota</taxon>
        <taxon>Fungi</taxon>
        <taxon>Dikarya</taxon>
        <taxon>Ascomycota</taxon>
        <taxon>Pezizomycotina</taxon>
        <taxon>Sordariomycetes</taxon>
        <taxon>Sordariomycetidae</taxon>
        <taxon>Sordariales</taxon>
        <taxon>Chaetomiaceae</taxon>
        <taxon>Chaetomium</taxon>
    </lineage>
</organism>
<dbReference type="Proteomes" id="UP000724584">
    <property type="component" value="Unassembled WGS sequence"/>
</dbReference>
<evidence type="ECO:0000313" key="2">
    <source>
        <dbReference type="Proteomes" id="UP000724584"/>
    </source>
</evidence>
<dbReference type="EMBL" id="JAGIZQ010000002">
    <property type="protein sequence ID" value="KAH6640121.1"/>
    <property type="molecule type" value="Genomic_DNA"/>
</dbReference>
<protein>
    <submittedName>
        <fullName evidence="1">Uncharacterized protein</fullName>
    </submittedName>
</protein>
<reference evidence="1 2" key="1">
    <citation type="journal article" date="2021" name="Nat. Commun.">
        <title>Genetic determinants of endophytism in the Arabidopsis root mycobiome.</title>
        <authorList>
            <person name="Mesny F."/>
            <person name="Miyauchi S."/>
            <person name="Thiergart T."/>
            <person name="Pickel B."/>
            <person name="Atanasova L."/>
            <person name="Karlsson M."/>
            <person name="Huettel B."/>
            <person name="Barry K.W."/>
            <person name="Haridas S."/>
            <person name="Chen C."/>
            <person name="Bauer D."/>
            <person name="Andreopoulos W."/>
            <person name="Pangilinan J."/>
            <person name="LaButti K."/>
            <person name="Riley R."/>
            <person name="Lipzen A."/>
            <person name="Clum A."/>
            <person name="Drula E."/>
            <person name="Henrissat B."/>
            <person name="Kohler A."/>
            <person name="Grigoriev I.V."/>
            <person name="Martin F.M."/>
            <person name="Hacquard S."/>
        </authorList>
    </citation>
    <scope>NUCLEOTIDE SEQUENCE [LARGE SCALE GENOMIC DNA]</scope>
    <source>
        <strain evidence="1 2">MPI-SDFR-AT-0079</strain>
    </source>
</reference>
<name>A0ACB7PHE6_9PEZI</name>
<sequence>MDTKQEPSNNSELSPHPQSLIEVLHDVELVDRSLPNRSSCWQDVIDAIESATAQDNAKAERSSVRARLRKSGPELAVLESLAGMIPDQDGLCVLRGGLTTLCRMVSLRLETRAKILRAFEGIPETFLDAVQAGMRFPGATDLVHAVRQLYHTLVENVAILIGILLRSHPHKNRGKFQASLILVDLGLILGAVMRLWKQRPGKEAEVVDNCLVQVSRAAERVDRCSRAATERTVGQIHVAQHSILASNVAIDAEVKAVKSGVDGIQAAIVDGMTRLELRLSGTDQEKNLQTATEKMLEAAELLRGLRDGDGGWYHQPYLSLYAPAQLTLPWLRIADTTVPRVLPVIPSNQTEVTLYEQPVSPPGASLVSLGELLKTLDLPEDAAAESLAGVTRRSYHLKVDVGTRSNRLMEMKRFKEWLEAPAWVSDLILVDGHCGNVAADKVTPMSAICASLARTVMDPERNGDRDRPVPIVIHHFCGQHLGRPNPLNGPSGLIRNLVHQLLVQSHDVEGHLAAPVPSLDFIDEQLLAGIDYGGIPSLCRLFSELFVRIDPSRPVFCIIDGVSELETTLYGWQEDTVTIVDALLALVEDLRPGPALRVLLTSPQRSATLAESVVTSDRHVSLPAAHTLGKRSYASLFERDVDDLLMASGDDIPSTETMGISPAAPRAQAAHVWSVGMQANSGIRS</sequence>
<proteinExistence type="predicted"/>
<comment type="caution">
    <text evidence="1">The sequence shown here is derived from an EMBL/GenBank/DDBJ whole genome shotgun (WGS) entry which is preliminary data.</text>
</comment>
<gene>
    <name evidence="1" type="ORF">F5144DRAFT_86192</name>
</gene>